<name>A0A1X2I8L0_9FUNG</name>
<protein>
    <submittedName>
        <fullName evidence="1">Uncharacterized protein</fullName>
    </submittedName>
</protein>
<gene>
    <name evidence="1" type="ORF">BCR42DRAFT_454060</name>
</gene>
<sequence>MLDELESSPPFAYCKQLYTYGNHGSPLEDLNLTAFEVKVANQLCSIRWANHNVRYELDQHHNEVEGIAIASLVQQDRYSKDYISTALGQKTH</sequence>
<evidence type="ECO:0000313" key="1">
    <source>
        <dbReference type="EMBL" id="ORZ11551.1"/>
    </source>
</evidence>
<dbReference type="Proteomes" id="UP000193560">
    <property type="component" value="Unassembled WGS sequence"/>
</dbReference>
<comment type="caution">
    <text evidence="1">The sequence shown here is derived from an EMBL/GenBank/DDBJ whole genome shotgun (WGS) entry which is preliminary data.</text>
</comment>
<keyword evidence="2" id="KW-1185">Reference proteome</keyword>
<accession>A0A1X2I8L0</accession>
<evidence type="ECO:0000313" key="2">
    <source>
        <dbReference type="Proteomes" id="UP000193560"/>
    </source>
</evidence>
<dbReference type="EMBL" id="MCGE01000021">
    <property type="protein sequence ID" value="ORZ11551.1"/>
    <property type="molecule type" value="Genomic_DNA"/>
</dbReference>
<dbReference type="AlphaFoldDB" id="A0A1X2I8L0"/>
<reference evidence="1 2" key="1">
    <citation type="submission" date="2016-07" db="EMBL/GenBank/DDBJ databases">
        <title>Pervasive Adenine N6-methylation of Active Genes in Fungi.</title>
        <authorList>
            <consortium name="DOE Joint Genome Institute"/>
            <person name="Mondo S.J."/>
            <person name="Dannebaum R.O."/>
            <person name="Kuo R.C."/>
            <person name="Labutti K."/>
            <person name="Haridas S."/>
            <person name="Kuo A."/>
            <person name="Salamov A."/>
            <person name="Ahrendt S.R."/>
            <person name="Lipzen A."/>
            <person name="Sullivan W."/>
            <person name="Andreopoulos W.B."/>
            <person name="Clum A."/>
            <person name="Lindquist E."/>
            <person name="Daum C."/>
            <person name="Ramamoorthy G.K."/>
            <person name="Gryganskyi A."/>
            <person name="Culley D."/>
            <person name="Magnuson J.K."/>
            <person name="James T.Y."/>
            <person name="O'Malley M.A."/>
            <person name="Stajich J.E."/>
            <person name="Spatafora J.W."/>
            <person name="Visel A."/>
            <person name="Grigoriev I.V."/>
        </authorList>
    </citation>
    <scope>NUCLEOTIDE SEQUENCE [LARGE SCALE GENOMIC DNA]</scope>
    <source>
        <strain evidence="1 2">NRRL 1336</strain>
    </source>
</reference>
<proteinExistence type="predicted"/>
<organism evidence="1 2">
    <name type="scientific">Absidia repens</name>
    <dbReference type="NCBI Taxonomy" id="90262"/>
    <lineage>
        <taxon>Eukaryota</taxon>
        <taxon>Fungi</taxon>
        <taxon>Fungi incertae sedis</taxon>
        <taxon>Mucoromycota</taxon>
        <taxon>Mucoromycotina</taxon>
        <taxon>Mucoromycetes</taxon>
        <taxon>Mucorales</taxon>
        <taxon>Cunninghamellaceae</taxon>
        <taxon>Absidia</taxon>
    </lineage>
</organism>